<dbReference type="InParanoid" id="E4ZMV5"/>
<dbReference type="HOGENOM" id="CLU_2440680_0_0_1"/>
<keyword evidence="3" id="KW-1185">Reference proteome</keyword>
<evidence type="ECO:0000256" key="1">
    <source>
        <dbReference type="SAM" id="SignalP"/>
    </source>
</evidence>
<name>E4ZMV5_LEPMJ</name>
<dbReference type="AlphaFoldDB" id="E4ZMV5"/>
<dbReference type="Proteomes" id="UP000002668">
    <property type="component" value="Genome"/>
</dbReference>
<dbReference type="GeneID" id="13285024"/>
<proteinExistence type="predicted"/>
<feature type="chain" id="PRO_5003191983" evidence="1">
    <location>
        <begin position="26"/>
        <end position="103"/>
    </location>
</feature>
<feature type="signal peptide" evidence="1">
    <location>
        <begin position="1"/>
        <end position="25"/>
    </location>
</feature>
<dbReference type="VEuPathDB" id="FungiDB:LEMA_P052640.1"/>
<evidence type="ECO:0000313" key="2">
    <source>
        <dbReference type="EMBL" id="CBX92558.1"/>
    </source>
</evidence>
<gene>
    <name evidence="2" type="ORF">LEMA_P052640.1</name>
</gene>
<evidence type="ECO:0000313" key="3">
    <source>
        <dbReference type="Proteomes" id="UP000002668"/>
    </source>
</evidence>
<sequence length="103" mass="11294">MDLASLAMVMENMLVLLASLPLALAKIQWNTNDGWSAPSTLSSNCRQRDGWQYFCGVLDEPKPEIVAALHQGRPADSCMLADYHFSTCTWLGVTGMVVCCDPN</sequence>
<keyword evidence="1" id="KW-0732">Signal</keyword>
<protein>
    <submittedName>
        <fullName evidence="2">Predicted protein</fullName>
    </submittedName>
</protein>
<accession>E4ZMV5</accession>
<organism evidence="3">
    <name type="scientific">Leptosphaeria maculans (strain JN3 / isolate v23.1.3 / race Av1-4-5-6-7-8)</name>
    <name type="common">Blackleg fungus</name>
    <name type="synonym">Phoma lingam</name>
    <dbReference type="NCBI Taxonomy" id="985895"/>
    <lineage>
        <taxon>Eukaryota</taxon>
        <taxon>Fungi</taxon>
        <taxon>Dikarya</taxon>
        <taxon>Ascomycota</taxon>
        <taxon>Pezizomycotina</taxon>
        <taxon>Dothideomycetes</taxon>
        <taxon>Pleosporomycetidae</taxon>
        <taxon>Pleosporales</taxon>
        <taxon>Pleosporineae</taxon>
        <taxon>Leptosphaeriaceae</taxon>
        <taxon>Plenodomus</taxon>
        <taxon>Plenodomus lingam/Leptosphaeria maculans species complex</taxon>
    </lineage>
</organism>
<dbReference type="EMBL" id="FP929094">
    <property type="protein sequence ID" value="CBX92558.1"/>
    <property type="molecule type" value="Genomic_DNA"/>
</dbReference>
<reference evidence="3" key="1">
    <citation type="journal article" date="2011" name="Nat. Commun.">
        <title>Effector diversification within compartments of the Leptosphaeria maculans genome affected by Repeat-Induced Point mutations.</title>
        <authorList>
            <person name="Rouxel T."/>
            <person name="Grandaubert J."/>
            <person name="Hane J.K."/>
            <person name="Hoede C."/>
            <person name="van de Wouw A.P."/>
            <person name="Couloux A."/>
            <person name="Dominguez V."/>
            <person name="Anthouard V."/>
            <person name="Bally P."/>
            <person name="Bourras S."/>
            <person name="Cozijnsen A.J."/>
            <person name="Ciuffetti L.M."/>
            <person name="Degrave A."/>
            <person name="Dilmaghani A."/>
            <person name="Duret L."/>
            <person name="Fudal I."/>
            <person name="Goodwin S.B."/>
            <person name="Gout L."/>
            <person name="Glaser N."/>
            <person name="Linglin J."/>
            <person name="Kema G.H.J."/>
            <person name="Lapalu N."/>
            <person name="Lawrence C.B."/>
            <person name="May K."/>
            <person name="Meyer M."/>
            <person name="Ollivier B."/>
            <person name="Poulain J."/>
            <person name="Schoch C.L."/>
            <person name="Simon A."/>
            <person name="Spatafora J.W."/>
            <person name="Stachowiak A."/>
            <person name="Turgeon B.G."/>
            <person name="Tyler B.M."/>
            <person name="Vincent D."/>
            <person name="Weissenbach J."/>
            <person name="Amselem J."/>
            <person name="Quesneville H."/>
            <person name="Oliver R.P."/>
            <person name="Wincker P."/>
            <person name="Balesdent M.-H."/>
            <person name="Howlett B.J."/>
        </authorList>
    </citation>
    <scope>NUCLEOTIDE SEQUENCE [LARGE SCALE GENOMIC DNA]</scope>
    <source>
        <strain evidence="3">JN3 / isolate v23.1.3 / race Av1-4-5-6-7-8</strain>
    </source>
</reference>